<dbReference type="Proteomes" id="UP000178448">
    <property type="component" value="Unassembled WGS sequence"/>
</dbReference>
<sequence length="150" mass="16890">MRIFFGGPLTDLAHPEETKRFYVRLSEIARQNGFDYYWAFLNGTDPIKNPDVPSDVVYETDLQELGKSDLMIAYVGEPTTGTGQEIEYAKEHDIPVYLLYESGKHVTRMVLGSPNVLGTIEFTGIEDALGKLDILLREIKKSVHLPTVNV</sequence>
<dbReference type="EMBL" id="MFJD01000004">
    <property type="protein sequence ID" value="OGG04341.1"/>
    <property type="molecule type" value="Genomic_DNA"/>
</dbReference>
<proteinExistence type="predicted"/>
<name>A0A1F5YVX3_9BACT</name>
<organism evidence="1 2">
    <name type="scientific">Candidatus Gottesmanbacteria bacterium RBG_16_52_11</name>
    <dbReference type="NCBI Taxonomy" id="1798374"/>
    <lineage>
        <taxon>Bacteria</taxon>
        <taxon>Candidatus Gottesmaniibacteriota</taxon>
    </lineage>
</organism>
<reference evidence="1 2" key="1">
    <citation type="journal article" date="2016" name="Nat. Commun.">
        <title>Thousands of microbial genomes shed light on interconnected biogeochemical processes in an aquifer system.</title>
        <authorList>
            <person name="Anantharaman K."/>
            <person name="Brown C.T."/>
            <person name="Hug L.A."/>
            <person name="Sharon I."/>
            <person name="Castelle C.J."/>
            <person name="Probst A.J."/>
            <person name="Thomas B.C."/>
            <person name="Singh A."/>
            <person name="Wilkins M.J."/>
            <person name="Karaoz U."/>
            <person name="Brodie E.L."/>
            <person name="Williams K.H."/>
            <person name="Hubbard S.S."/>
            <person name="Banfield J.F."/>
        </authorList>
    </citation>
    <scope>NUCLEOTIDE SEQUENCE [LARGE SCALE GENOMIC DNA]</scope>
</reference>
<dbReference type="AlphaFoldDB" id="A0A1F5YVX3"/>
<dbReference type="CDD" id="cd00347">
    <property type="entry name" value="Flavin_utilizing_monoxygenases"/>
    <property type="match status" value="1"/>
</dbReference>
<dbReference type="Gene3D" id="3.40.50.450">
    <property type="match status" value="1"/>
</dbReference>
<dbReference type="STRING" id="1798374.A2Z33_03495"/>
<protein>
    <recommendedName>
        <fullName evidence="3">Nucleoside 2-deoxyribosyltransferase</fullName>
    </recommendedName>
</protein>
<accession>A0A1F5YVX3</accession>
<gene>
    <name evidence="1" type="ORF">A2Z33_03495</name>
</gene>
<evidence type="ECO:0008006" key="3">
    <source>
        <dbReference type="Google" id="ProtNLM"/>
    </source>
</evidence>
<comment type="caution">
    <text evidence="1">The sequence shown here is derived from an EMBL/GenBank/DDBJ whole genome shotgun (WGS) entry which is preliminary data.</text>
</comment>
<dbReference type="SUPFAM" id="SSF52309">
    <property type="entry name" value="N-(deoxy)ribosyltransferase-like"/>
    <property type="match status" value="1"/>
</dbReference>
<evidence type="ECO:0000313" key="2">
    <source>
        <dbReference type="Proteomes" id="UP000178448"/>
    </source>
</evidence>
<evidence type="ECO:0000313" key="1">
    <source>
        <dbReference type="EMBL" id="OGG04341.1"/>
    </source>
</evidence>